<evidence type="ECO:0000313" key="3">
    <source>
        <dbReference type="Proteomes" id="UP000815325"/>
    </source>
</evidence>
<feature type="compositionally biased region" description="Polar residues" evidence="1">
    <location>
        <begin position="180"/>
        <end position="193"/>
    </location>
</feature>
<evidence type="ECO:0000256" key="1">
    <source>
        <dbReference type="SAM" id="MobiDB-lite"/>
    </source>
</evidence>
<comment type="caution">
    <text evidence="2">The sequence shown here is derived from an EMBL/GenBank/DDBJ whole genome shotgun (WGS) entry which is preliminary data.</text>
</comment>
<evidence type="ECO:0000313" key="2">
    <source>
        <dbReference type="EMBL" id="KAF5834707.1"/>
    </source>
</evidence>
<feature type="compositionally biased region" description="Pro residues" evidence="1">
    <location>
        <begin position="434"/>
        <end position="447"/>
    </location>
</feature>
<feature type="compositionally biased region" description="Low complexity" evidence="1">
    <location>
        <begin position="145"/>
        <end position="177"/>
    </location>
</feature>
<feature type="compositionally biased region" description="Pro residues" evidence="1">
    <location>
        <begin position="414"/>
        <end position="425"/>
    </location>
</feature>
<gene>
    <name evidence="2" type="ORF">DUNSADRAFT_8532</name>
</gene>
<feature type="compositionally biased region" description="Low complexity" evidence="1">
    <location>
        <begin position="228"/>
        <end position="285"/>
    </location>
</feature>
<proteinExistence type="predicted"/>
<feature type="compositionally biased region" description="Basic residues" evidence="1">
    <location>
        <begin position="84"/>
        <end position="94"/>
    </location>
</feature>
<keyword evidence="3" id="KW-1185">Reference proteome</keyword>
<feature type="compositionally biased region" description="Basic and acidic residues" evidence="1">
    <location>
        <begin position="100"/>
        <end position="117"/>
    </location>
</feature>
<dbReference type="Proteomes" id="UP000815325">
    <property type="component" value="Unassembled WGS sequence"/>
</dbReference>
<reference evidence="2" key="1">
    <citation type="submission" date="2017-08" db="EMBL/GenBank/DDBJ databases">
        <authorList>
            <person name="Polle J.E."/>
            <person name="Barry K."/>
            <person name="Cushman J."/>
            <person name="Schmutz J."/>
            <person name="Tran D."/>
            <person name="Hathwaick L.T."/>
            <person name="Yim W.C."/>
            <person name="Jenkins J."/>
            <person name="Mckie-Krisberg Z.M."/>
            <person name="Prochnik S."/>
            <person name="Lindquist E."/>
            <person name="Dockter R.B."/>
            <person name="Adam C."/>
            <person name="Molina H."/>
            <person name="Bunkerborg J."/>
            <person name="Jin E."/>
            <person name="Buchheim M."/>
            <person name="Magnuson J."/>
        </authorList>
    </citation>
    <scope>NUCLEOTIDE SEQUENCE</scope>
    <source>
        <strain evidence="2">CCAP 19/18</strain>
    </source>
</reference>
<feature type="region of interest" description="Disordered" evidence="1">
    <location>
        <begin position="1"/>
        <end position="449"/>
    </location>
</feature>
<protein>
    <submittedName>
        <fullName evidence="2">Uncharacterized protein</fullName>
    </submittedName>
</protein>
<name>A0ABQ7GJB4_DUNSA</name>
<organism evidence="2 3">
    <name type="scientific">Dunaliella salina</name>
    <name type="common">Green alga</name>
    <name type="synonym">Protococcus salinus</name>
    <dbReference type="NCBI Taxonomy" id="3046"/>
    <lineage>
        <taxon>Eukaryota</taxon>
        <taxon>Viridiplantae</taxon>
        <taxon>Chlorophyta</taxon>
        <taxon>core chlorophytes</taxon>
        <taxon>Chlorophyceae</taxon>
        <taxon>CS clade</taxon>
        <taxon>Chlamydomonadales</taxon>
        <taxon>Dunaliellaceae</taxon>
        <taxon>Dunaliella</taxon>
    </lineage>
</organism>
<accession>A0ABQ7GJB4</accession>
<dbReference type="EMBL" id="MU069742">
    <property type="protein sequence ID" value="KAF5834707.1"/>
    <property type="molecule type" value="Genomic_DNA"/>
</dbReference>
<sequence length="572" mass="60264">MLHRLASNQNKGLWMPFVTPRGSLRISPRRRTVAPVQGEGQLDAAASTSPTPTPPKRRGRPPGSKPSRLMPPEHLAGPEEAPPVKKRGRPKKKVSPAGTEDPREAATKGEGDARQGQERPAAYQPGPPQTKLPKEPASSKRRPRSPASPAGRQAASQESTPPEEQPQPLAAAAAHHPVPQRSTPPEEQPQPSTVPAAHPQVPQQTTPRGEQPQPPAALAAHPPPPQQTTPCEEQPQPPAAAAAHHPAPQQSAPHEEQPQLPAAPAAHQAGLPHAPAAPKKQAHAPTLSAKSQSAPPLAATAPQKRSHTPALEATQATPTFTPPASATMPTPAGANIAGVPAAAAAAASKQASVRDKPSSLKGPGGTAQLRKQQPAQQRKVRGSKVQQQAAGAALAQAKPRRRAVRKPQEQHPSPASPDLPAPPPIKQTRRLRPSPAPPAPPPPPPPVRKAAHIVRPASLAWEAADKEVHAPTIRPMIDPARRLLRKAAAYGHVQDATQDLADALHSGPHYNPLGLSCAELDQRLRDAGLLVARPAAEKKGGGHEHGEVGEEGYWMNRRGRVQWIPVRRSKAA</sequence>
<feature type="compositionally biased region" description="Low complexity" evidence="1">
    <location>
        <begin position="313"/>
        <end position="351"/>
    </location>
</feature>
<feature type="compositionally biased region" description="Low complexity" evidence="1">
    <location>
        <begin position="386"/>
        <end position="397"/>
    </location>
</feature>
<feature type="compositionally biased region" description="Polar residues" evidence="1">
    <location>
        <begin position="1"/>
        <end position="11"/>
    </location>
</feature>